<evidence type="ECO:0000256" key="6">
    <source>
        <dbReference type="PIRSR" id="PIRSR001365-2"/>
    </source>
</evidence>
<dbReference type="GO" id="GO:0044281">
    <property type="term" value="P:small molecule metabolic process"/>
    <property type="evidence" value="ECO:0007669"/>
    <property type="project" value="UniProtKB-ARBA"/>
</dbReference>
<proteinExistence type="inferred from homology"/>
<feature type="binding site" evidence="6">
    <location>
        <position position="203"/>
    </location>
    <ligand>
        <name>pyruvate</name>
        <dbReference type="ChEBI" id="CHEBI:15361"/>
    </ligand>
</feature>
<dbReference type="InterPro" id="IPR013785">
    <property type="entry name" value="Aldolase_TIM"/>
</dbReference>
<dbReference type="OrthoDB" id="3175637at2"/>
<feature type="binding site" evidence="6">
    <location>
        <position position="45"/>
    </location>
    <ligand>
        <name>pyruvate</name>
        <dbReference type="ChEBI" id="CHEBI:15361"/>
    </ligand>
</feature>
<dbReference type="CDD" id="cd00408">
    <property type="entry name" value="DHDPS-like"/>
    <property type="match status" value="1"/>
</dbReference>
<dbReference type="InterPro" id="IPR020625">
    <property type="entry name" value="Schiff_base-form_aldolases_AS"/>
</dbReference>
<accession>A0A1H5PWH8</accession>
<name>A0A1H5PWH8_9ACTN</name>
<feature type="active site" description="Schiff-base intermediate with substrate" evidence="5">
    <location>
        <position position="161"/>
    </location>
</feature>
<evidence type="ECO:0000256" key="4">
    <source>
        <dbReference type="PIRNR" id="PIRNR001365"/>
    </source>
</evidence>
<dbReference type="GO" id="GO:0008840">
    <property type="term" value="F:4-hydroxy-tetrahydrodipicolinate synthase activity"/>
    <property type="evidence" value="ECO:0007669"/>
    <property type="project" value="TreeGrafter"/>
</dbReference>
<dbReference type="STRING" id="561176.SAMN04488561_6224"/>
<dbReference type="PIRSF" id="PIRSF001365">
    <property type="entry name" value="DHDPS"/>
    <property type="match status" value="1"/>
</dbReference>
<dbReference type="PRINTS" id="PR00146">
    <property type="entry name" value="DHPICSNTHASE"/>
</dbReference>
<dbReference type="AlphaFoldDB" id="A0A1H5PWH8"/>
<evidence type="ECO:0000256" key="2">
    <source>
        <dbReference type="ARBA" id="ARBA00023239"/>
    </source>
</evidence>
<feature type="active site" description="Proton donor/acceptor" evidence="5">
    <location>
        <position position="133"/>
    </location>
</feature>
<gene>
    <name evidence="7" type="ORF">SAMN04488561_6224</name>
</gene>
<sequence length="294" mass="30550">MTIGGVICPVVTPLTADQRLDVDALEAQVERLSAHVDAIMVLGTTGELPLLPRAVADDAVAHVARLAGDRMTVVLGIGDAGTAGALDNLRRVRPGVDYVAACTPYYFTPADSDALIRHFTVLADTATVPLLLYNIPQCTGQRVPVAVAASMAAHPNVAGIKDSSGDAGYFADLARLRSAGFAVLQGDEKLATTSLRLGADGIVSGLENVAPGTVRRLIDAVRDDDVPRITAQEQLIRQLADLISHGYWLSALKYAVSLLTGGSGTAAAPLPEVGLTDRVAIEAALDQVRAATAV</sequence>
<dbReference type="RefSeq" id="WP_069112250.1">
    <property type="nucleotide sequence ID" value="NZ_FNUC01000004.1"/>
</dbReference>
<protein>
    <submittedName>
        <fullName evidence="7">4-hydroxy-tetrahydrodipicolinate synthase</fullName>
    </submittedName>
</protein>
<evidence type="ECO:0000256" key="3">
    <source>
        <dbReference type="ARBA" id="ARBA00023270"/>
    </source>
</evidence>
<dbReference type="PANTHER" id="PTHR12128">
    <property type="entry name" value="DIHYDRODIPICOLINATE SYNTHASE"/>
    <property type="match status" value="1"/>
</dbReference>
<evidence type="ECO:0000256" key="1">
    <source>
        <dbReference type="ARBA" id="ARBA00007592"/>
    </source>
</evidence>
<evidence type="ECO:0000313" key="7">
    <source>
        <dbReference type="EMBL" id="SEF18105.1"/>
    </source>
</evidence>
<dbReference type="Pfam" id="PF00701">
    <property type="entry name" value="DHDPS"/>
    <property type="match status" value="1"/>
</dbReference>
<dbReference type="Proteomes" id="UP000181980">
    <property type="component" value="Unassembled WGS sequence"/>
</dbReference>
<evidence type="ECO:0000256" key="5">
    <source>
        <dbReference type="PIRSR" id="PIRSR001365-1"/>
    </source>
</evidence>
<keyword evidence="8" id="KW-1185">Reference proteome</keyword>
<dbReference type="PANTHER" id="PTHR12128:SF66">
    <property type="entry name" value="4-HYDROXY-2-OXOGLUTARATE ALDOLASE, MITOCHONDRIAL"/>
    <property type="match status" value="1"/>
</dbReference>
<dbReference type="InterPro" id="IPR002220">
    <property type="entry name" value="DapA-like"/>
</dbReference>
<keyword evidence="2 4" id="KW-0456">Lyase</keyword>
<dbReference type="SUPFAM" id="SSF51569">
    <property type="entry name" value="Aldolase"/>
    <property type="match status" value="1"/>
</dbReference>
<dbReference type="PROSITE" id="PS00666">
    <property type="entry name" value="DHDPS_2"/>
    <property type="match status" value="1"/>
</dbReference>
<reference evidence="8" key="1">
    <citation type="submission" date="2016-10" db="EMBL/GenBank/DDBJ databases">
        <authorList>
            <person name="Varghese N."/>
            <person name="Submissions S."/>
        </authorList>
    </citation>
    <scope>NUCLEOTIDE SEQUENCE [LARGE SCALE GENOMIC DNA]</scope>
    <source>
        <strain evidence="8">DSM 45237</strain>
    </source>
</reference>
<dbReference type="EMBL" id="FNUC01000004">
    <property type="protein sequence ID" value="SEF18105.1"/>
    <property type="molecule type" value="Genomic_DNA"/>
</dbReference>
<dbReference type="Gene3D" id="3.20.20.70">
    <property type="entry name" value="Aldolase class I"/>
    <property type="match status" value="1"/>
</dbReference>
<organism evidence="7 8">
    <name type="scientific">Jiangella alba</name>
    <dbReference type="NCBI Taxonomy" id="561176"/>
    <lineage>
        <taxon>Bacteria</taxon>
        <taxon>Bacillati</taxon>
        <taxon>Actinomycetota</taxon>
        <taxon>Actinomycetes</taxon>
        <taxon>Jiangellales</taxon>
        <taxon>Jiangellaceae</taxon>
        <taxon>Jiangella</taxon>
    </lineage>
</organism>
<comment type="similarity">
    <text evidence="1 4">Belongs to the DapA family.</text>
</comment>
<keyword evidence="3" id="KW-0704">Schiff base</keyword>
<dbReference type="SMART" id="SM01130">
    <property type="entry name" value="DHDPS"/>
    <property type="match status" value="1"/>
</dbReference>
<evidence type="ECO:0000313" key="8">
    <source>
        <dbReference type="Proteomes" id="UP000181980"/>
    </source>
</evidence>